<dbReference type="AlphaFoldDB" id="A0A6A7A1V0"/>
<accession>A0A6A7A1V0</accession>
<sequence>MANLISFVGLINPEALDEQRHYSYQPLEVRSIRLLKLLPCANRDAPIRAHLSHFRLDHDNPTDYEALSYVWGAPGSEDTIHIGESVIQIRQNLGTAIRQLRCSRHATITIWIDAICINQGDMTEKNHQVSMMGEIYSRASQVVVWLGRSEESANRVSNAIVQWTGFDVASNGSSGALAVDSTLANFPKGVLNDILSRPYWSRLWVVQEITLA</sequence>
<evidence type="ECO:0000313" key="2">
    <source>
        <dbReference type="EMBL" id="KAF2827086.1"/>
    </source>
</evidence>
<dbReference type="Pfam" id="PF06985">
    <property type="entry name" value="HET"/>
    <property type="match status" value="1"/>
</dbReference>
<dbReference type="EMBL" id="MU006225">
    <property type="protein sequence ID" value="KAF2827086.1"/>
    <property type="molecule type" value="Genomic_DNA"/>
</dbReference>
<organism evidence="2 3">
    <name type="scientific">Ophiobolus disseminans</name>
    <dbReference type="NCBI Taxonomy" id="1469910"/>
    <lineage>
        <taxon>Eukaryota</taxon>
        <taxon>Fungi</taxon>
        <taxon>Dikarya</taxon>
        <taxon>Ascomycota</taxon>
        <taxon>Pezizomycotina</taxon>
        <taxon>Dothideomycetes</taxon>
        <taxon>Pleosporomycetidae</taxon>
        <taxon>Pleosporales</taxon>
        <taxon>Pleosporineae</taxon>
        <taxon>Phaeosphaeriaceae</taxon>
        <taxon>Ophiobolus</taxon>
    </lineage>
</organism>
<keyword evidence="3" id="KW-1185">Reference proteome</keyword>
<dbReference type="InterPro" id="IPR010730">
    <property type="entry name" value="HET"/>
</dbReference>
<dbReference type="PANTHER" id="PTHR24148:SF73">
    <property type="entry name" value="HET DOMAIN PROTEIN (AFU_ORTHOLOGUE AFUA_8G01020)"/>
    <property type="match status" value="1"/>
</dbReference>
<dbReference type="OrthoDB" id="2157530at2759"/>
<proteinExistence type="predicted"/>
<reference evidence="2" key="1">
    <citation type="journal article" date="2020" name="Stud. Mycol.">
        <title>101 Dothideomycetes genomes: a test case for predicting lifestyles and emergence of pathogens.</title>
        <authorList>
            <person name="Haridas S."/>
            <person name="Albert R."/>
            <person name="Binder M."/>
            <person name="Bloem J."/>
            <person name="Labutti K."/>
            <person name="Salamov A."/>
            <person name="Andreopoulos B."/>
            <person name="Baker S."/>
            <person name="Barry K."/>
            <person name="Bills G."/>
            <person name="Bluhm B."/>
            <person name="Cannon C."/>
            <person name="Castanera R."/>
            <person name="Culley D."/>
            <person name="Daum C."/>
            <person name="Ezra D."/>
            <person name="Gonzalez J."/>
            <person name="Henrissat B."/>
            <person name="Kuo A."/>
            <person name="Liang C."/>
            <person name="Lipzen A."/>
            <person name="Lutzoni F."/>
            <person name="Magnuson J."/>
            <person name="Mondo S."/>
            <person name="Nolan M."/>
            <person name="Ohm R."/>
            <person name="Pangilinan J."/>
            <person name="Park H.-J."/>
            <person name="Ramirez L."/>
            <person name="Alfaro M."/>
            <person name="Sun H."/>
            <person name="Tritt A."/>
            <person name="Yoshinaga Y."/>
            <person name="Zwiers L.-H."/>
            <person name="Turgeon B."/>
            <person name="Goodwin S."/>
            <person name="Spatafora J."/>
            <person name="Crous P."/>
            <person name="Grigoriev I."/>
        </authorList>
    </citation>
    <scope>NUCLEOTIDE SEQUENCE</scope>
    <source>
        <strain evidence="2">CBS 113818</strain>
    </source>
</reference>
<feature type="non-terminal residue" evidence="2">
    <location>
        <position position="212"/>
    </location>
</feature>
<feature type="domain" description="Heterokaryon incompatibility" evidence="1">
    <location>
        <begin position="64"/>
        <end position="208"/>
    </location>
</feature>
<evidence type="ECO:0000313" key="3">
    <source>
        <dbReference type="Proteomes" id="UP000799424"/>
    </source>
</evidence>
<gene>
    <name evidence="2" type="ORF">CC86DRAFT_291309</name>
</gene>
<dbReference type="Proteomes" id="UP000799424">
    <property type="component" value="Unassembled WGS sequence"/>
</dbReference>
<evidence type="ECO:0000259" key="1">
    <source>
        <dbReference type="Pfam" id="PF06985"/>
    </source>
</evidence>
<dbReference type="PANTHER" id="PTHR24148">
    <property type="entry name" value="ANKYRIN REPEAT DOMAIN-CONTAINING PROTEIN 39 HOMOLOG-RELATED"/>
    <property type="match status" value="1"/>
</dbReference>
<dbReference type="InterPro" id="IPR052895">
    <property type="entry name" value="HetReg/Transcr_Mod"/>
</dbReference>
<protein>
    <submittedName>
        <fullName evidence="2">HET-domain-containing protein</fullName>
    </submittedName>
</protein>
<name>A0A6A7A1V0_9PLEO</name>